<reference evidence="3 4" key="1">
    <citation type="submission" date="2019-04" db="EMBL/GenBank/DDBJ databases">
        <authorList>
            <person name="Li Y."/>
            <person name="Wang J."/>
        </authorList>
    </citation>
    <scope>NUCLEOTIDE SEQUENCE [LARGE SCALE GENOMIC DNA]</scope>
    <source>
        <strain evidence="3 4">DSM 14668</strain>
    </source>
</reference>
<evidence type="ECO:0000256" key="1">
    <source>
        <dbReference type="SAM" id="MobiDB-lite"/>
    </source>
</evidence>
<comment type="caution">
    <text evidence="3">The sequence shown here is derived from an EMBL/GenBank/DDBJ whole genome shotgun (WGS) entry which is preliminary data.</text>
</comment>
<keyword evidence="4" id="KW-1185">Reference proteome</keyword>
<protein>
    <recommendedName>
        <fullName evidence="5">Porin</fullName>
    </recommendedName>
</protein>
<dbReference type="RefSeq" id="WP_136930368.1">
    <property type="nucleotide sequence ID" value="NZ_SSMQ01000018.1"/>
</dbReference>
<feature type="chain" id="PRO_5020494650" description="Porin" evidence="2">
    <location>
        <begin position="24"/>
        <end position="474"/>
    </location>
</feature>
<evidence type="ECO:0000313" key="3">
    <source>
        <dbReference type="EMBL" id="TKD06517.1"/>
    </source>
</evidence>
<evidence type="ECO:0000313" key="4">
    <source>
        <dbReference type="Proteomes" id="UP000309215"/>
    </source>
</evidence>
<feature type="compositionally biased region" description="Pro residues" evidence="1">
    <location>
        <begin position="37"/>
        <end position="69"/>
    </location>
</feature>
<dbReference type="EMBL" id="SSMQ01000018">
    <property type="protein sequence ID" value="TKD06517.1"/>
    <property type="molecule type" value="Genomic_DNA"/>
</dbReference>
<feature type="compositionally biased region" description="Low complexity" evidence="1">
    <location>
        <begin position="24"/>
        <end position="36"/>
    </location>
</feature>
<dbReference type="AlphaFoldDB" id="A0A4U1JAY5"/>
<feature type="region of interest" description="Disordered" evidence="1">
    <location>
        <begin position="24"/>
        <end position="115"/>
    </location>
</feature>
<feature type="compositionally biased region" description="Low complexity" evidence="1">
    <location>
        <begin position="70"/>
        <end position="80"/>
    </location>
</feature>
<accession>A0A4U1JAY5</accession>
<feature type="compositionally biased region" description="Pro residues" evidence="1">
    <location>
        <begin position="81"/>
        <end position="91"/>
    </location>
</feature>
<sequence>MKHRLGIVFALGVGLFGQASALAQPAPATGADQADAPAPPPSPNPDAPPPPPPPGEPTGTPEPPPPVALPPYLTGNTTTPLNPPPPPPPAPGQATTLTPPGPGADAGVTPKTAPARVRWRGTNFNFGTNATTTALGLGRDNIGSEGEQVSMGFGLVLNYFVLEPKLADGTPRGYSFRVQTAPGFDVELTNSDFTSTKREPLFRDLPIQGIFSKPLWKSANEEWGLSMAANGTVLLPTSKLSYDRGVYVTTSPRVSLFGQIPLRGKDAEFLKNFLVGASVRWDHQFTRATVPTNPDIQRPRQTLQGTVSMSDQLTGGSIDTNSLRTGAFLFFDEKLFDHTLWIFVSGGLQYSFLNQPQVSECVSISTGCVDPTRVESPTTTRYTTSFGVGVSYFPAAEWGFSIDYGNASTQIGLNGKRRNPLYGPDATLSASLILSLDAIYERLTGPARDEPFIVFGSNKNTRGVPQSARREVLF</sequence>
<gene>
    <name evidence="3" type="ORF">E8A74_18545</name>
</gene>
<dbReference type="PRINTS" id="PR01217">
    <property type="entry name" value="PRICHEXTENSN"/>
</dbReference>
<dbReference type="OrthoDB" id="5496304at2"/>
<proteinExistence type="predicted"/>
<feature type="signal peptide" evidence="2">
    <location>
        <begin position="1"/>
        <end position="23"/>
    </location>
</feature>
<name>A0A4U1JAY5_9BACT</name>
<keyword evidence="2" id="KW-0732">Signal</keyword>
<organism evidence="3 4">
    <name type="scientific">Polyangium fumosum</name>
    <dbReference type="NCBI Taxonomy" id="889272"/>
    <lineage>
        <taxon>Bacteria</taxon>
        <taxon>Pseudomonadati</taxon>
        <taxon>Myxococcota</taxon>
        <taxon>Polyangia</taxon>
        <taxon>Polyangiales</taxon>
        <taxon>Polyangiaceae</taxon>
        <taxon>Polyangium</taxon>
    </lineage>
</organism>
<evidence type="ECO:0008006" key="5">
    <source>
        <dbReference type="Google" id="ProtNLM"/>
    </source>
</evidence>
<dbReference type="Proteomes" id="UP000309215">
    <property type="component" value="Unassembled WGS sequence"/>
</dbReference>
<evidence type="ECO:0000256" key="2">
    <source>
        <dbReference type="SAM" id="SignalP"/>
    </source>
</evidence>